<dbReference type="EMBL" id="QTSX02003669">
    <property type="protein sequence ID" value="KAJ9068996.1"/>
    <property type="molecule type" value="Genomic_DNA"/>
</dbReference>
<accession>A0ACC2T3A8</accession>
<reference evidence="1" key="1">
    <citation type="submission" date="2022-04" db="EMBL/GenBank/DDBJ databases">
        <title>Genome of the entomopathogenic fungus Entomophthora muscae.</title>
        <authorList>
            <person name="Elya C."/>
            <person name="Lovett B.R."/>
            <person name="Lee E."/>
            <person name="Macias A.M."/>
            <person name="Hajek A.E."/>
            <person name="De Bivort B.L."/>
            <person name="Kasson M.T."/>
            <person name="De Fine Licht H.H."/>
            <person name="Stajich J.E."/>
        </authorList>
    </citation>
    <scope>NUCLEOTIDE SEQUENCE</scope>
    <source>
        <strain evidence="1">Berkeley</strain>
    </source>
</reference>
<protein>
    <submittedName>
        <fullName evidence="1">Uncharacterized protein</fullName>
    </submittedName>
</protein>
<keyword evidence="2" id="KW-1185">Reference proteome</keyword>
<organism evidence="1 2">
    <name type="scientific">Entomophthora muscae</name>
    <dbReference type="NCBI Taxonomy" id="34485"/>
    <lineage>
        <taxon>Eukaryota</taxon>
        <taxon>Fungi</taxon>
        <taxon>Fungi incertae sedis</taxon>
        <taxon>Zoopagomycota</taxon>
        <taxon>Entomophthoromycotina</taxon>
        <taxon>Entomophthoromycetes</taxon>
        <taxon>Entomophthorales</taxon>
        <taxon>Entomophthoraceae</taxon>
        <taxon>Entomophthora</taxon>
    </lineage>
</organism>
<comment type="caution">
    <text evidence="1">The sequence shown here is derived from an EMBL/GenBank/DDBJ whole genome shotgun (WGS) entry which is preliminary data.</text>
</comment>
<name>A0ACC2T3A8_9FUNG</name>
<sequence>MFNEPAGEDKEEDEEDSQVTEKSLTDSINDPSPTIDPDPATKDLPEEDTSLMDPDASPECYLPDK</sequence>
<evidence type="ECO:0000313" key="1">
    <source>
        <dbReference type="EMBL" id="KAJ9068996.1"/>
    </source>
</evidence>
<dbReference type="Proteomes" id="UP001165960">
    <property type="component" value="Unassembled WGS sequence"/>
</dbReference>
<proteinExistence type="predicted"/>
<gene>
    <name evidence="1" type="ORF">DSO57_1023102</name>
</gene>
<evidence type="ECO:0000313" key="2">
    <source>
        <dbReference type="Proteomes" id="UP001165960"/>
    </source>
</evidence>